<keyword evidence="3 6" id="KW-0812">Transmembrane</keyword>
<evidence type="ECO:0000256" key="3">
    <source>
        <dbReference type="ARBA" id="ARBA00022692"/>
    </source>
</evidence>
<name>A0AA38FB23_TAXCH</name>
<feature type="transmembrane region" description="Helical" evidence="6">
    <location>
        <begin position="133"/>
        <end position="157"/>
    </location>
</feature>
<dbReference type="GO" id="GO:0022857">
    <property type="term" value="F:transmembrane transporter activity"/>
    <property type="evidence" value="ECO:0007669"/>
    <property type="project" value="InterPro"/>
</dbReference>
<comment type="caution">
    <text evidence="7">The sequence shown here is derived from an EMBL/GenBank/DDBJ whole genome shotgun (WGS) entry which is preliminary data.</text>
</comment>
<gene>
    <name evidence="7" type="ORF">KI387_038679</name>
</gene>
<reference evidence="7 8" key="1">
    <citation type="journal article" date="2021" name="Nat. Plants">
        <title>The Taxus genome provides insights into paclitaxel biosynthesis.</title>
        <authorList>
            <person name="Xiong X."/>
            <person name="Gou J."/>
            <person name="Liao Q."/>
            <person name="Li Y."/>
            <person name="Zhou Q."/>
            <person name="Bi G."/>
            <person name="Li C."/>
            <person name="Du R."/>
            <person name="Wang X."/>
            <person name="Sun T."/>
            <person name="Guo L."/>
            <person name="Liang H."/>
            <person name="Lu P."/>
            <person name="Wu Y."/>
            <person name="Zhang Z."/>
            <person name="Ro D.K."/>
            <person name="Shang Y."/>
            <person name="Huang S."/>
            <person name="Yan J."/>
        </authorList>
    </citation>
    <scope>NUCLEOTIDE SEQUENCE [LARGE SCALE GENOMIC DNA]</scope>
    <source>
        <strain evidence="7">Ta-2019</strain>
    </source>
</reference>
<evidence type="ECO:0000313" key="7">
    <source>
        <dbReference type="EMBL" id="KAH9295091.1"/>
    </source>
</evidence>
<dbReference type="Gene3D" id="1.20.1250.20">
    <property type="entry name" value="MFS general substrate transporter like domains"/>
    <property type="match status" value="1"/>
</dbReference>
<dbReference type="InterPro" id="IPR036259">
    <property type="entry name" value="MFS_trans_sf"/>
</dbReference>
<sequence length="331" mass="36530">MEVEGSERNEKLGKTNQCVSFIPCTSRFRWFGHANSILPADKRETDLEEESTANVEEEKQKQLGGWKTFPFIIGNEVCSTAASTNLSGNMIVYLTTQFNIKNIQATNIINISSAGSQLAPLVGAFLADSYLGLFWIISIGSVVSFIATVLITLTAIISSLRPPECNTEVGSAGTCHGPSSAQYGFLYFYFALTILSNGAISFNSTAFGADQFNKETAEGMKNIQTFFNWYYFGLYSSFILAMTVVVYIQANVSWAWGFGICAVVTGISLLLFFAGTRWYNRISPEGSPFKRLAQVVVACVRKRNLQLPSNAEDYYYGNTLDSTRLPLTQKL</sequence>
<keyword evidence="4 6" id="KW-1133">Transmembrane helix</keyword>
<keyword evidence="5 6" id="KW-0472">Membrane</keyword>
<dbReference type="GO" id="GO:0016020">
    <property type="term" value="C:membrane"/>
    <property type="evidence" value="ECO:0007669"/>
    <property type="project" value="UniProtKB-SubCell"/>
</dbReference>
<dbReference type="SUPFAM" id="SSF103473">
    <property type="entry name" value="MFS general substrate transporter"/>
    <property type="match status" value="1"/>
</dbReference>
<proteinExistence type="inferred from homology"/>
<feature type="transmembrane region" description="Helical" evidence="6">
    <location>
        <begin position="186"/>
        <end position="209"/>
    </location>
</feature>
<dbReference type="Pfam" id="PF00854">
    <property type="entry name" value="PTR2"/>
    <property type="match status" value="1"/>
</dbReference>
<dbReference type="OMA" id="TESRTWN"/>
<dbReference type="Proteomes" id="UP000824469">
    <property type="component" value="Unassembled WGS sequence"/>
</dbReference>
<feature type="non-terminal residue" evidence="7">
    <location>
        <position position="1"/>
    </location>
</feature>
<feature type="transmembrane region" description="Helical" evidence="6">
    <location>
        <begin position="229"/>
        <end position="248"/>
    </location>
</feature>
<evidence type="ECO:0000256" key="2">
    <source>
        <dbReference type="ARBA" id="ARBA00005982"/>
    </source>
</evidence>
<evidence type="ECO:0000256" key="6">
    <source>
        <dbReference type="SAM" id="Phobius"/>
    </source>
</evidence>
<dbReference type="AlphaFoldDB" id="A0AA38FB23"/>
<dbReference type="InterPro" id="IPR000109">
    <property type="entry name" value="POT_fam"/>
</dbReference>
<evidence type="ECO:0000256" key="5">
    <source>
        <dbReference type="ARBA" id="ARBA00023136"/>
    </source>
</evidence>
<comment type="similarity">
    <text evidence="2">Belongs to the major facilitator superfamily. Proton-dependent oligopeptide transporter (POT/PTR) (TC 2.A.17) family.</text>
</comment>
<comment type="subcellular location">
    <subcellularLocation>
        <location evidence="1">Membrane</location>
        <topology evidence="1">Multi-pass membrane protein</topology>
    </subcellularLocation>
</comment>
<feature type="transmembrane region" description="Helical" evidence="6">
    <location>
        <begin position="254"/>
        <end position="274"/>
    </location>
</feature>
<evidence type="ECO:0000256" key="1">
    <source>
        <dbReference type="ARBA" id="ARBA00004141"/>
    </source>
</evidence>
<evidence type="ECO:0000256" key="4">
    <source>
        <dbReference type="ARBA" id="ARBA00022989"/>
    </source>
</evidence>
<dbReference type="EMBL" id="JAHRHJ020000011">
    <property type="protein sequence ID" value="KAH9295091.1"/>
    <property type="molecule type" value="Genomic_DNA"/>
</dbReference>
<keyword evidence="8" id="KW-1185">Reference proteome</keyword>
<organism evidence="7 8">
    <name type="scientific">Taxus chinensis</name>
    <name type="common">Chinese yew</name>
    <name type="synonym">Taxus wallichiana var. chinensis</name>
    <dbReference type="NCBI Taxonomy" id="29808"/>
    <lineage>
        <taxon>Eukaryota</taxon>
        <taxon>Viridiplantae</taxon>
        <taxon>Streptophyta</taxon>
        <taxon>Embryophyta</taxon>
        <taxon>Tracheophyta</taxon>
        <taxon>Spermatophyta</taxon>
        <taxon>Pinopsida</taxon>
        <taxon>Pinidae</taxon>
        <taxon>Conifers II</taxon>
        <taxon>Cupressales</taxon>
        <taxon>Taxaceae</taxon>
        <taxon>Taxus</taxon>
    </lineage>
</organism>
<dbReference type="PANTHER" id="PTHR11654">
    <property type="entry name" value="OLIGOPEPTIDE TRANSPORTER-RELATED"/>
    <property type="match status" value="1"/>
</dbReference>
<accession>A0AA38FB23</accession>
<protein>
    <submittedName>
        <fullName evidence="7">Uncharacterized protein</fullName>
    </submittedName>
</protein>
<evidence type="ECO:0000313" key="8">
    <source>
        <dbReference type="Proteomes" id="UP000824469"/>
    </source>
</evidence>